<evidence type="ECO:0000313" key="1">
    <source>
        <dbReference type="EMBL" id="KNE63226.1"/>
    </source>
</evidence>
<organism evidence="1 2">
    <name type="scientific">Allomyces macrogynus (strain ATCC 38327)</name>
    <name type="common">Allomyces javanicus var. macrogynus</name>
    <dbReference type="NCBI Taxonomy" id="578462"/>
    <lineage>
        <taxon>Eukaryota</taxon>
        <taxon>Fungi</taxon>
        <taxon>Fungi incertae sedis</taxon>
        <taxon>Blastocladiomycota</taxon>
        <taxon>Blastocladiomycetes</taxon>
        <taxon>Blastocladiales</taxon>
        <taxon>Blastocladiaceae</taxon>
        <taxon>Allomyces</taxon>
    </lineage>
</organism>
<accession>A0A0L0SKY1</accession>
<dbReference type="AlphaFoldDB" id="A0A0L0SKY1"/>
<protein>
    <submittedName>
        <fullName evidence="1">Uncharacterized protein</fullName>
    </submittedName>
</protein>
<reference evidence="1 2" key="1">
    <citation type="submission" date="2009-11" db="EMBL/GenBank/DDBJ databases">
        <title>Annotation of Allomyces macrogynus ATCC 38327.</title>
        <authorList>
            <consortium name="The Broad Institute Genome Sequencing Platform"/>
            <person name="Russ C."/>
            <person name="Cuomo C."/>
            <person name="Burger G."/>
            <person name="Gray M.W."/>
            <person name="Holland P.W.H."/>
            <person name="King N."/>
            <person name="Lang F.B.F."/>
            <person name="Roger A.J."/>
            <person name="Ruiz-Trillo I."/>
            <person name="Young S.K."/>
            <person name="Zeng Q."/>
            <person name="Gargeya S."/>
            <person name="Fitzgerald M."/>
            <person name="Haas B."/>
            <person name="Abouelleil A."/>
            <person name="Alvarado L."/>
            <person name="Arachchi H.M."/>
            <person name="Berlin A."/>
            <person name="Chapman S.B."/>
            <person name="Gearin G."/>
            <person name="Goldberg J."/>
            <person name="Griggs A."/>
            <person name="Gujja S."/>
            <person name="Hansen M."/>
            <person name="Heiman D."/>
            <person name="Howarth C."/>
            <person name="Larimer J."/>
            <person name="Lui A."/>
            <person name="MacDonald P.J.P."/>
            <person name="McCowen C."/>
            <person name="Montmayeur A."/>
            <person name="Murphy C."/>
            <person name="Neiman D."/>
            <person name="Pearson M."/>
            <person name="Priest M."/>
            <person name="Roberts A."/>
            <person name="Saif S."/>
            <person name="Shea T."/>
            <person name="Sisk P."/>
            <person name="Stolte C."/>
            <person name="Sykes S."/>
            <person name="Wortman J."/>
            <person name="Nusbaum C."/>
            <person name="Birren B."/>
        </authorList>
    </citation>
    <scope>NUCLEOTIDE SEQUENCE [LARGE SCALE GENOMIC DNA]</scope>
    <source>
        <strain evidence="1 2">ATCC 38327</strain>
    </source>
</reference>
<dbReference type="VEuPathDB" id="FungiDB:AMAG_08375"/>
<keyword evidence="2" id="KW-1185">Reference proteome</keyword>
<sequence>MPAIIKVERAPLAPLVQGSLPPLSHLYPPVSFVVSGVDAELMHRRHWIDAATFVLRRTTARITSSRTHPAGLWPAPAVRVSVIRLRSRQKEDEIIMPVFAALHYFFSTVARDLTLALAPLAIAEPARLARYRLPHPTKPPTRVHEVPMPFTKLAKQYEHDQRHAARAANAAAYPSVRAAMDAITAGLDAAAAAVAKAARHAKRAAKREAAAKAEAARGTRIAAMRVAAARKKYLPSATTARPNVRTVLHAAPVVGVAAAARVATTVAAAPTATESALAVEVAPSMEAAPSMDASPAPIAPYQIRLAEGVSFADLLRGAAAAHACTDVPRLGKRPYDALMPESRNLDQVLQAAVTGAPMPNQFVVLEHVQTKRQCHWKPFSDADVIRGWHANESLRHVELPGFAYRESPRAWHPFSGAVGGRWIVKYKPVDVSAAVAAVRDAGQ</sequence>
<evidence type="ECO:0000313" key="2">
    <source>
        <dbReference type="Proteomes" id="UP000054350"/>
    </source>
</evidence>
<reference evidence="2" key="2">
    <citation type="submission" date="2009-11" db="EMBL/GenBank/DDBJ databases">
        <title>The Genome Sequence of Allomyces macrogynus strain ATCC 38327.</title>
        <authorList>
            <consortium name="The Broad Institute Genome Sequencing Platform"/>
            <person name="Russ C."/>
            <person name="Cuomo C."/>
            <person name="Shea T."/>
            <person name="Young S.K."/>
            <person name="Zeng Q."/>
            <person name="Koehrsen M."/>
            <person name="Haas B."/>
            <person name="Borodovsky M."/>
            <person name="Guigo R."/>
            <person name="Alvarado L."/>
            <person name="Berlin A."/>
            <person name="Borenstein D."/>
            <person name="Chen Z."/>
            <person name="Engels R."/>
            <person name="Freedman E."/>
            <person name="Gellesch M."/>
            <person name="Goldberg J."/>
            <person name="Griggs A."/>
            <person name="Gujja S."/>
            <person name="Heiman D."/>
            <person name="Hepburn T."/>
            <person name="Howarth C."/>
            <person name="Jen D."/>
            <person name="Larson L."/>
            <person name="Lewis B."/>
            <person name="Mehta T."/>
            <person name="Park D."/>
            <person name="Pearson M."/>
            <person name="Roberts A."/>
            <person name="Saif S."/>
            <person name="Shenoy N."/>
            <person name="Sisk P."/>
            <person name="Stolte C."/>
            <person name="Sykes S."/>
            <person name="Walk T."/>
            <person name="White J."/>
            <person name="Yandava C."/>
            <person name="Burger G."/>
            <person name="Gray M.W."/>
            <person name="Holland P.W.H."/>
            <person name="King N."/>
            <person name="Lang F.B.F."/>
            <person name="Roger A.J."/>
            <person name="Ruiz-Trillo I."/>
            <person name="Lander E."/>
            <person name="Nusbaum C."/>
        </authorList>
    </citation>
    <scope>NUCLEOTIDE SEQUENCE [LARGE SCALE GENOMIC DNA]</scope>
    <source>
        <strain evidence="2">ATCC 38327</strain>
    </source>
</reference>
<name>A0A0L0SKY1_ALLM3</name>
<proteinExistence type="predicted"/>
<gene>
    <name evidence="1" type="ORF">AMAG_08375</name>
</gene>
<dbReference type="Proteomes" id="UP000054350">
    <property type="component" value="Unassembled WGS sequence"/>
</dbReference>
<dbReference type="OrthoDB" id="10447793at2759"/>
<dbReference type="EMBL" id="GG745341">
    <property type="protein sequence ID" value="KNE63226.1"/>
    <property type="molecule type" value="Genomic_DNA"/>
</dbReference>